<dbReference type="Gene3D" id="3.10.129.10">
    <property type="entry name" value="Hotdog Thioesterase"/>
    <property type="match status" value="1"/>
</dbReference>
<evidence type="ECO:0000313" key="4">
    <source>
        <dbReference type="Proteomes" id="UP001501725"/>
    </source>
</evidence>
<keyword evidence="4" id="KW-1185">Reference proteome</keyword>
<dbReference type="PANTHER" id="PTHR31793">
    <property type="entry name" value="4-HYDROXYBENZOYL-COA THIOESTERASE FAMILY MEMBER"/>
    <property type="match status" value="1"/>
</dbReference>
<protein>
    <recommendedName>
        <fullName evidence="5">Thioesterase</fullName>
    </recommendedName>
</protein>
<comment type="caution">
    <text evidence="3">The sequence shown here is derived from an EMBL/GenBank/DDBJ whole genome shotgun (WGS) entry which is preliminary data.</text>
</comment>
<gene>
    <name evidence="3" type="ORF">GCM10023184_15720</name>
</gene>
<accession>A0ABP8GM19</accession>
<organism evidence="3 4">
    <name type="scientific">Flaviaesturariibacter amylovorans</name>
    <dbReference type="NCBI Taxonomy" id="1084520"/>
    <lineage>
        <taxon>Bacteria</taxon>
        <taxon>Pseudomonadati</taxon>
        <taxon>Bacteroidota</taxon>
        <taxon>Chitinophagia</taxon>
        <taxon>Chitinophagales</taxon>
        <taxon>Chitinophagaceae</taxon>
        <taxon>Flaviaestuariibacter</taxon>
    </lineage>
</organism>
<dbReference type="Proteomes" id="UP001501725">
    <property type="component" value="Unassembled WGS sequence"/>
</dbReference>
<evidence type="ECO:0008006" key="5">
    <source>
        <dbReference type="Google" id="ProtNLM"/>
    </source>
</evidence>
<evidence type="ECO:0000256" key="1">
    <source>
        <dbReference type="ARBA" id="ARBA00005953"/>
    </source>
</evidence>
<comment type="similarity">
    <text evidence="1">Belongs to the 4-hydroxybenzoyl-CoA thioesterase family.</text>
</comment>
<reference evidence="4" key="1">
    <citation type="journal article" date="2019" name="Int. J. Syst. Evol. Microbiol.">
        <title>The Global Catalogue of Microorganisms (GCM) 10K type strain sequencing project: providing services to taxonomists for standard genome sequencing and annotation.</title>
        <authorList>
            <consortium name="The Broad Institute Genomics Platform"/>
            <consortium name="The Broad Institute Genome Sequencing Center for Infectious Disease"/>
            <person name="Wu L."/>
            <person name="Ma J."/>
        </authorList>
    </citation>
    <scope>NUCLEOTIDE SEQUENCE [LARGE SCALE GENOMIC DNA]</scope>
    <source>
        <strain evidence="4">JCM 17919</strain>
    </source>
</reference>
<dbReference type="SUPFAM" id="SSF54637">
    <property type="entry name" value="Thioesterase/thiol ester dehydrase-isomerase"/>
    <property type="match status" value="1"/>
</dbReference>
<dbReference type="InterPro" id="IPR029069">
    <property type="entry name" value="HotDog_dom_sf"/>
</dbReference>
<dbReference type="RefSeq" id="WP_345254869.1">
    <property type="nucleotide sequence ID" value="NZ_BAABGY010000006.1"/>
</dbReference>
<evidence type="ECO:0000313" key="3">
    <source>
        <dbReference type="EMBL" id="GAA4326836.1"/>
    </source>
</evidence>
<name>A0ABP8GM19_9BACT</name>
<dbReference type="InterPro" id="IPR050563">
    <property type="entry name" value="4-hydroxybenzoyl-CoA_TE"/>
</dbReference>
<dbReference type="Pfam" id="PF13279">
    <property type="entry name" value="4HBT_2"/>
    <property type="match status" value="1"/>
</dbReference>
<proteinExistence type="inferred from homology"/>
<dbReference type="CDD" id="cd00586">
    <property type="entry name" value="4HBT"/>
    <property type="match status" value="1"/>
</dbReference>
<dbReference type="PANTHER" id="PTHR31793:SF27">
    <property type="entry name" value="NOVEL THIOESTERASE SUPERFAMILY DOMAIN AND SAPOSIN A-TYPE DOMAIN CONTAINING PROTEIN (0610012H03RIK)"/>
    <property type="match status" value="1"/>
</dbReference>
<sequence length="141" mass="15224">MARIKLTLPETLPFSTNIPVRITDLNYGNHLGNHALLGLVHEARVQYLATLGATELSFFGAALIMSDAAIEYKSEAFYGDVLCFEIGAAEWGRVGFELYYRVTKDGGKTVVALAKTGMICFDYDARKVTSVPDAAKAALGG</sequence>
<evidence type="ECO:0000256" key="2">
    <source>
        <dbReference type="ARBA" id="ARBA00022801"/>
    </source>
</evidence>
<dbReference type="EMBL" id="BAABGY010000006">
    <property type="protein sequence ID" value="GAA4326836.1"/>
    <property type="molecule type" value="Genomic_DNA"/>
</dbReference>
<keyword evidence="2" id="KW-0378">Hydrolase</keyword>